<reference evidence="1 2" key="1">
    <citation type="submission" date="2016-10" db="EMBL/GenBank/DDBJ databases">
        <authorList>
            <person name="de Groot N.N."/>
        </authorList>
    </citation>
    <scope>NUCLEOTIDE SEQUENCE [LARGE SCALE GENOMIC DNA]</scope>
    <source>
        <strain evidence="1 2">Nm110</strain>
    </source>
</reference>
<organism evidence="1 2">
    <name type="scientific">Nitrosomonas communis</name>
    <dbReference type="NCBI Taxonomy" id="44574"/>
    <lineage>
        <taxon>Bacteria</taxon>
        <taxon>Pseudomonadati</taxon>
        <taxon>Pseudomonadota</taxon>
        <taxon>Betaproteobacteria</taxon>
        <taxon>Nitrosomonadales</taxon>
        <taxon>Nitrosomonadaceae</taxon>
        <taxon>Nitrosomonas</taxon>
    </lineage>
</organism>
<dbReference type="RefSeq" id="WP_074668222.1">
    <property type="nucleotide sequence ID" value="NZ_FNNH01000078.1"/>
</dbReference>
<evidence type="ECO:0000313" key="1">
    <source>
        <dbReference type="EMBL" id="SDX17195.1"/>
    </source>
</evidence>
<dbReference type="Proteomes" id="UP000183454">
    <property type="component" value="Unassembled WGS sequence"/>
</dbReference>
<sequence length="337" mass="37952">MSIKDLISLSTAYLSVVFSANIYATNLFVPAYFDPSSPPAPAYWNGLAAAAQIVPTTVIINPDNGFGTSADPGYVTAIDLIRGSGGKVIAYVHTDYGDRPLIDIAIEIDNYIAFYVIDGFFIDQMAADGTDENILYYEQIYNYIKNKSSHYSVTGDPGVVPDEIYLSKPVADNLVVFQGSMRNYVNFKPEQWQRNYPKDRFIHIIYSATWYQMMQAFSRADTNYVGNLYVTDDSLPNPYDSLPQYGELELEMAIVTPNKEQKLFIFAEQLFPQYFSPANVDNQQFDGFIYRYYSTTNAYIGIKNGDVFVLGDSFGQGIRRIDTIENTLQLLESVASF</sequence>
<name>A0A1H2ZIJ6_9PROT</name>
<accession>A0A1H2ZIJ6</accession>
<evidence type="ECO:0000313" key="2">
    <source>
        <dbReference type="Proteomes" id="UP000183454"/>
    </source>
</evidence>
<dbReference type="PANTHER" id="PTHR35040">
    <property type="match status" value="1"/>
</dbReference>
<dbReference type="PANTHER" id="PTHR35040:SF9">
    <property type="entry name" value="4-LIKE CELL SURFACE PROTEIN, PUTATIVE (AFU_ORTHOLOGUE AFUA_4G14080)-RELATED"/>
    <property type="match status" value="1"/>
</dbReference>
<gene>
    <name evidence="1" type="ORF">SAMN05421882_10783</name>
</gene>
<dbReference type="EMBL" id="FNNH01000078">
    <property type="protein sequence ID" value="SDX17195.1"/>
    <property type="molecule type" value="Genomic_DNA"/>
</dbReference>
<dbReference type="InterPro" id="IPR021986">
    <property type="entry name" value="Spherulin4"/>
</dbReference>
<proteinExistence type="predicted"/>
<dbReference type="AlphaFoldDB" id="A0A1H2ZIJ6"/>
<dbReference type="Pfam" id="PF12138">
    <property type="entry name" value="Spherulin4"/>
    <property type="match status" value="1"/>
</dbReference>
<protein>
    <submittedName>
        <fullName evidence="1">Spherulation-specific family 4</fullName>
    </submittedName>
</protein>